<dbReference type="RefSeq" id="WP_144750276.1">
    <property type="nucleotide sequence ID" value="NZ_VMNW02000019.1"/>
</dbReference>
<dbReference type="InterPro" id="IPR045010">
    <property type="entry name" value="MDR_fam"/>
</dbReference>
<accession>A0A5N0V627</accession>
<dbReference type="InterPro" id="IPR011032">
    <property type="entry name" value="GroES-like_sf"/>
</dbReference>
<dbReference type="PANTHER" id="PTHR43205:SF7">
    <property type="entry name" value="PROSTAGLANDIN REDUCTASE 1"/>
    <property type="match status" value="1"/>
</dbReference>
<evidence type="ECO:0000313" key="5">
    <source>
        <dbReference type="Proteomes" id="UP000319769"/>
    </source>
</evidence>
<dbReference type="CDD" id="cd05288">
    <property type="entry name" value="PGDH"/>
    <property type="match status" value="1"/>
</dbReference>
<evidence type="ECO:0000313" key="4">
    <source>
        <dbReference type="EMBL" id="KAA9160888.1"/>
    </source>
</evidence>
<dbReference type="AlphaFoldDB" id="A0A5N0V627"/>
<dbReference type="GO" id="GO:0016628">
    <property type="term" value="F:oxidoreductase activity, acting on the CH-CH group of donors, NAD or NADP as acceptor"/>
    <property type="evidence" value="ECO:0007669"/>
    <property type="project" value="InterPro"/>
</dbReference>
<dbReference type="Gene3D" id="3.90.180.10">
    <property type="entry name" value="Medium-chain alcohol dehydrogenases, catalytic domain"/>
    <property type="match status" value="1"/>
</dbReference>
<organism evidence="4 5">
    <name type="scientific">Amycolatopsis acidicola</name>
    <dbReference type="NCBI Taxonomy" id="2596893"/>
    <lineage>
        <taxon>Bacteria</taxon>
        <taxon>Bacillati</taxon>
        <taxon>Actinomycetota</taxon>
        <taxon>Actinomycetes</taxon>
        <taxon>Pseudonocardiales</taxon>
        <taxon>Pseudonocardiaceae</taxon>
        <taxon>Amycolatopsis</taxon>
    </lineage>
</organism>
<evidence type="ECO:0000259" key="3">
    <source>
        <dbReference type="SMART" id="SM00829"/>
    </source>
</evidence>
<dbReference type="InterPro" id="IPR013149">
    <property type="entry name" value="ADH-like_C"/>
</dbReference>
<feature type="domain" description="Enoyl reductase (ER)" evidence="3">
    <location>
        <begin position="14"/>
        <end position="336"/>
    </location>
</feature>
<keyword evidence="5" id="KW-1185">Reference proteome</keyword>
<dbReference type="InterPro" id="IPR036291">
    <property type="entry name" value="NAD(P)-bd_dom_sf"/>
</dbReference>
<dbReference type="Pfam" id="PF00107">
    <property type="entry name" value="ADH_zinc_N"/>
    <property type="match status" value="1"/>
</dbReference>
<comment type="caution">
    <text evidence="4">The sequence shown here is derived from an EMBL/GenBank/DDBJ whole genome shotgun (WGS) entry which is preliminary data.</text>
</comment>
<protein>
    <submittedName>
        <fullName evidence="4">NADP-dependent oxidoreductase</fullName>
    </submittedName>
</protein>
<dbReference type="InterPro" id="IPR041694">
    <property type="entry name" value="ADH_N_2"/>
</dbReference>
<dbReference type="EMBL" id="VMNW02000019">
    <property type="protein sequence ID" value="KAA9160888.1"/>
    <property type="molecule type" value="Genomic_DNA"/>
</dbReference>
<feature type="region of interest" description="Disordered" evidence="2">
    <location>
        <begin position="1"/>
        <end position="28"/>
    </location>
</feature>
<dbReference type="OrthoDB" id="9805663at2"/>
<dbReference type="Pfam" id="PF16884">
    <property type="entry name" value="ADH_N_2"/>
    <property type="match status" value="1"/>
</dbReference>
<proteinExistence type="predicted"/>
<keyword evidence="1" id="KW-0560">Oxidoreductase</keyword>
<dbReference type="SUPFAM" id="SSF50129">
    <property type="entry name" value="GroES-like"/>
    <property type="match status" value="1"/>
</dbReference>
<evidence type="ECO:0000256" key="1">
    <source>
        <dbReference type="ARBA" id="ARBA00023002"/>
    </source>
</evidence>
<dbReference type="SUPFAM" id="SSF51735">
    <property type="entry name" value="NAD(P)-binding Rossmann-fold domains"/>
    <property type="match status" value="1"/>
</dbReference>
<dbReference type="SMART" id="SM00829">
    <property type="entry name" value="PKS_ER"/>
    <property type="match status" value="1"/>
</dbReference>
<dbReference type="Gene3D" id="3.40.50.720">
    <property type="entry name" value="NAD(P)-binding Rossmann-like Domain"/>
    <property type="match status" value="1"/>
</dbReference>
<gene>
    <name evidence="4" type="ORF">FPZ12_015885</name>
</gene>
<name>A0A5N0V627_9PSEU</name>
<dbReference type="PANTHER" id="PTHR43205">
    <property type="entry name" value="PROSTAGLANDIN REDUCTASE"/>
    <property type="match status" value="1"/>
</dbReference>
<dbReference type="Proteomes" id="UP000319769">
    <property type="component" value="Unassembled WGS sequence"/>
</dbReference>
<dbReference type="InterPro" id="IPR020843">
    <property type="entry name" value="ER"/>
</dbReference>
<sequence>MENRRFVLASRPDGLPRPENFRLESGPVPTPADGQILVRNVYLGVDPGLRPALADAHTGDEVDDEFEPIPLGELVGYFDAGIVERSRHPGFAPGDWVTGMLKWQEYGVLDGAAARKLPPELPPSTGLGVLGIPGLSAYFGLLELGAAQKGETVLVTSAAGTVGSIAGQIAALRGCRVLGTAGTDEKCRRLREEFGFAAAVNYRTEKNLAAAIRLAAPEGVDVLFDNVGTRMVSDILPLMRPFGRIVACGQIADYGVPPEQLPGLRNTNRFITHRLTLRGLFVHDFAESFPRALAELSEWAGAGLLRCHEDIETGFERLPAAFAQLFTGENAGRKLVKIDERDRDGH</sequence>
<reference evidence="4" key="1">
    <citation type="submission" date="2019-09" db="EMBL/GenBank/DDBJ databases">
        <authorList>
            <person name="Teo W.F.A."/>
            <person name="Duangmal K."/>
        </authorList>
    </citation>
    <scope>NUCLEOTIDE SEQUENCE [LARGE SCALE GENOMIC DNA]</scope>
    <source>
        <strain evidence="4">K81G1</strain>
    </source>
</reference>
<dbReference type="FunFam" id="3.40.50.720:FF:000121">
    <property type="entry name" value="Prostaglandin reductase 2"/>
    <property type="match status" value="1"/>
</dbReference>
<evidence type="ECO:0000256" key="2">
    <source>
        <dbReference type="SAM" id="MobiDB-lite"/>
    </source>
</evidence>